<keyword evidence="3" id="KW-1185">Reference proteome</keyword>
<protein>
    <submittedName>
        <fullName evidence="2">Uncharacterized protein</fullName>
    </submittedName>
</protein>
<evidence type="ECO:0000256" key="1">
    <source>
        <dbReference type="SAM" id="MobiDB-lite"/>
    </source>
</evidence>
<feature type="compositionally biased region" description="Polar residues" evidence="1">
    <location>
        <begin position="58"/>
        <end position="69"/>
    </location>
</feature>
<evidence type="ECO:0000313" key="3">
    <source>
        <dbReference type="Proteomes" id="UP000325315"/>
    </source>
</evidence>
<dbReference type="AlphaFoldDB" id="A0A5B6X3F8"/>
<feature type="compositionally biased region" description="Basic and acidic residues" evidence="1">
    <location>
        <begin position="42"/>
        <end position="54"/>
    </location>
</feature>
<organism evidence="2 3">
    <name type="scientific">Gossypium australe</name>
    <dbReference type="NCBI Taxonomy" id="47621"/>
    <lineage>
        <taxon>Eukaryota</taxon>
        <taxon>Viridiplantae</taxon>
        <taxon>Streptophyta</taxon>
        <taxon>Embryophyta</taxon>
        <taxon>Tracheophyta</taxon>
        <taxon>Spermatophyta</taxon>
        <taxon>Magnoliopsida</taxon>
        <taxon>eudicotyledons</taxon>
        <taxon>Gunneridae</taxon>
        <taxon>Pentapetalae</taxon>
        <taxon>rosids</taxon>
        <taxon>malvids</taxon>
        <taxon>Malvales</taxon>
        <taxon>Malvaceae</taxon>
        <taxon>Malvoideae</taxon>
        <taxon>Gossypium</taxon>
    </lineage>
</organism>
<proteinExistence type="predicted"/>
<dbReference type="EMBL" id="SMMG02000001">
    <property type="protein sequence ID" value="KAA3488126.1"/>
    <property type="molecule type" value="Genomic_DNA"/>
</dbReference>
<name>A0A5B6X3F8_9ROSI</name>
<accession>A0A5B6X3F8</accession>
<sequence length="109" mass="12470">MVTVSLVTHKTILGEMGKNIKTIHVKKEVSKEVDEPIEEEEVEHHEPVEEKTELVSDSIISNSSTTKVPFSTRLDDKQKRDESLNVNLPLLELINRNPKYAKYLKEVMA</sequence>
<feature type="region of interest" description="Disordered" evidence="1">
    <location>
        <begin position="30"/>
        <end position="79"/>
    </location>
</feature>
<comment type="caution">
    <text evidence="2">The sequence shown here is derived from an EMBL/GenBank/DDBJ whole genome shotgun (WGS) entry which is preliminary data.</text>
</comment>
<reference evidence="3" key="1">
    <citation type="journal article" date="2019" name="Plant Biotechnol. J.">
        <title>Genome sequencing of the Australian wild diploid species Gossypium australe highlights disease resistance and delayed gland morphogenesis.</title>
        <authorList>
            <person name="Cai Y."/>
            <person name="Cai X."/>
            <person name="Wang Q."/>
            <person name="Wang P."/>
            <person name="Zhang Y."/>
            <person name="Cai C."/>
            <person name="Xu Y."/>
            <person name="Wang K."/>
            <person name="Zhou Z."/>
            <person name="Wang C."/>
            <person name="Geng S."/>
            <person name="Li B."/>
            <person name="Dong Q."/>
            <person name="Hou Y."/>
            <person name="Wang H."/>
            <person name="Ai P."/>
            <person name="Liu Z."/>
            <person name="Yi F."/>
            <person name="Sun M."/>
            <person name="An G."/>
            <person name="Cheng J."/>
            <person name="Zhang Y."/>
            <person name="Shi Q."/>
            <person name="Xie Y."/>
            <person name="Shi X."/>
            <person name="Chang Y."/>
            <person name="Huang F."/>
            <person name="Chen Y."/>
            <person name="Hong S."/>
            <person name="Mi L."/>
            <person name="Sun Q."/>
            <person name="Zhang L."/>
            <person name="Zhou B."/>
            <person name="Peng R."/>
            <person name="Zhang X."/>
            <person name="Liu F."/>
        </authorList>
    </citation>
    <scope>NUCLEOTIDE SEQUENCE [LARGE SCALE GENOMIC DNA]</scope>
    <source>
        <strain evidence="3">cv. PA1801</strain>
    </source>
</reference>
<dbReference type="Proteomes" id="UP000325315">
    <property type="component" value="Unassembled WGS sequence"/>
</dbReference>
<evidence type="ECO:0000313" key="2">
    <source>
        <dbReference type="EMBL" id="KAA3488126.1"/>
    </source>
</evidence>
<gene>
    <name evidence="2" type="ORF">EPI10_031901</name>
</gene>